<feature type="transmembrane region" description="Helical" evidence="1">
    <location>
        <begin position="177"/>
        <end position="196"/>
    </location>
</feature>
<keyword evidence="1" id="KW-0812">Transmembrane</keyword>
<dbReference type="EMBL" id="JAUSWM010000002">
    <property type="protein sequence ID" value="MDQ0482481.1"/>
    <property type="molecule type" value="Genomic_DNA"/>
</dbReference>
<feature type="transmembrane region" description="Helical" evidence="1">
    <location>
        <begin position="20"/>
        <end position="38"/>
    </location>
</feature>
<evidence type="ECO:0000313" key="3">
    <source>
        <dbReference type="Proteomes" id="UP001226720"/>
    </source>
</evidence>
<dbReference type="Pfam" id="PF12730">
    <property type="entry name" value="ABC2_membrane_4"/>
    <property type="match status" value="1"/>
</dbReference>
<gene>
    <name evidence="2" type="ORF">QO000_001450</name>
</gene>
<feature type="transmembrane region" description="Helical" evidence="1">
    <location>
        <begin position="106"/>
        <end position="127"/>
    </location>
</feature>
<keyword evidence="1" id="KW-0472">Membrane</keyword>
<dbReference type="Proteomes" id="UP001226720">
    <property type="component" value="Unassembled WGS sequence"/>
</dbReference>
<protein>
    <submittedName>
        <fullName evidence="2">ABC-type transport system involved in multi-copper enzyme maturation permease subunit</fullName>
    </submittedName>
</protein>
<reference evidence="2" key="1">
    <citation type="submission" date="2023-07" db="EMBL/GenBank/DDBJ databases">
        <title>Genomic Encyclopedia of Type Strains, Phase IV (KMG-IV): sequencing the most valuable type-strain genomes for metagenomic binning, comparative biology and taxonomic classification.</title>
        <authorList>
            <person name="Goeker M."/>
        </authorList>
    </citation>
    <scope>NUCLEOTIDE SEQUENCE [LARGE SCALE GENOMIC DNA]</scope>
    <source>
        <strain evidence="2">JSM 076093</strain>
    </source>
</reference>
<organism evidence="2 3">
    <name type="scientific">Guptibacillus hwajinpoensis</name>
    <dbReference type="NCBI Taxonomy" id="208199"/>
    <lineage>
        <taxon>Bacteria</taxon>
        <taxon>Bacillati</taxon>
        <taxon>Bacillota</taxon>
        <taxon>Bacilli</taxon>
        <taxon>Bacillales</taxon>
        <taxon>Guptibacillaceae</taxon>
        <taxon>Guptibacillus</taxon>
    </lineage>
</organism>
<keyword evidence="1" id="KW-1133">Transmembrane helix</keyword>
<evidence type="ECO:0000313" key="2">
    <source>
        <dbReference type="EMBL" id="MDQ0482481.1"/>
    </source>
</evidence>
<keyword evidence="3" id="KW-1185">Reference proteome</keyword>
<accession>A0ABU0JZH5</accession>
<feature type="transmembrane region" description="Helical" evidence="1">
    <location>
        <begin position="50"/>
        <end position="74"/>
    </location>
</feature>
<dbReference type="PANTHER" id="PTHR37305:SF1">
    <property type="entry name" value="MEMBRANE PROTEIN"/>
    <property type="match status" value="1"/>
</dbReference>
<dbReference type="PANTHER" id="PTHR37305">
    <property type="entry name" value="INTEGRAL MEMBRANE PROTEIN-RELATED"/>
    <property type="match status" value="1"/>
</dbReference>
<evidence type="ECO:0000256" key="1">
    <source>
        <dbReference type="SAM" id="Phobius"/>
    </source>
</evidence>
<sequence>MTSIIKMEFFKLYRSNQYIIYLILISGLIILSSFLSFFEPGDNTNFVRYFYYIFMVNGQYLFPIVVTLLYAGVITKEYREDTIKILYRCSYSKESIIWGKYLSSSLFLLASFLLIIILYLIIVNFGFANINTISEAYYTKSILHSLFDLILIAFSYLSYILAYGSFVYFISILTKKIGLSILISFGTNIGIHFLGLPKWLIDHLFLYSYNVYGVLSLLDVPYFEIIRINLVNVLTILIFLTFGTIVFKKQRTG</sequence>
<feature type="transmembrane region" description="Helical" evidence="1">
    <location>
        <begin position="147"/>
        <end position="170"/>
    </location>
</feature>
<name>A0ABU0JZH5_9BACL</name>
<proteinExistence type="predicted"/>
<feature type="transmembrane region" description="Helical" evidence="1">
    <location>
        <begin position="225"/>
        <end position="247"/>
    </location>
</feature>
<comment type="caution">
    <text evidence="2">The sequence shown here is derived from an EMBL/GenBank/DDBJ whole genome shotgun (WGS) entry which is preliminary data.</text>
</comment>